<organism evidence="7 8">
    <name type="scientific">Jiangella ureilytica</name>
    <dbReference type="NCBI Taxonomy" id="2530374"/>
    <lineage>
        <taxon>Bacteria</taxon>
        <taxon>Bacillati</taxon>
        <taxon>Actinomycetota</taxon>
        <taxon>Actinomycetes</taxon>
        <taxon>Jiangellales</taxon>
        <taxon>Jiangellaceae</taxon>
        <taxon>Jiangella</taxon>
    </lineage>
</organism>
<evidence type="ECO:0000256" key="5">
    <source>
        <dbReference type="SAM" id="MobiDB-lite"/>
    </source>
</evidence>
<evidence type="ECO:0000256" key="2">
    <source>
        <dbReference type="ARBA" id="ARBA00022777"/>
    </source>
</evidence>
<dbReference type="Pfam" id="PF03861">
    <property type="entry name" value="ANTAR"/>
    <property type="match status" value="1"/>
</dbReference>
<reference evidence="7 8" key="1">
    <citation type="submission" date="2019-02" db="EMBL/GenBank/DDBJ databases">
        <title>Draft genome sequences of novel Actinobacteria.</title>
        <authorList>
            <person name="Sahin N."/>
            <person name="Ay H."/>
            <person name="Saygin H."/>
        </authorList>
    </citation>
    <scope>NUCLEOTIDE SEQUENCE [LARGE SCALE GENOMIC DNA]</scope>
    <source>
        <strain evidence="7 8">KC603</strain>
    </source>
</reference>
<dbReference type="InterPro" id="IPR029016">
    <property type="entry name" value="GAF-like_dom_sf"/>
</dbReference>
<proteinExistence type="predicted"/>
<dbReference type="InterPro" id="IPR005561">
    <property type="entry name" value="ANTAR"/>
</dbReference>
<dbReference type="EMBL" id="SMKL01000010">
    <property type="protein sequence ID" value="TDC53231.1"/>
    <property type="molecule type" value="Genomic_DNA"/>
</dbReference>
<dbReference type="PIRSF" id="PIRSF036625">
    <property type="entry name" value="GAF_ANTAR"/>
    <property type="match status" value="1"/>
</dbReference>
<keyword evidence="2" id="KW-0418">Kinase</keyword>
<accession>A0A4R4RT55</accession>
<dbReference type="Gene3D" id="1.10.10.10">
    <property type="entry name" value="Winged helix-like DNA-binding domain superfamily/Winged helix DNA-binding domain"/>
    <property type="match status" value="1"/>
</dbReference>
<dbReference type="InterPro" id="IPR012074">
    <property type="entry name" value="GAF_ANTAR"/>
</dbReference>
<evidence type="ECO:0000256" key="3">
    <source>
        <dbReference type="ARBA" id="ARBA00023015"/>
    </source>
</evidence>
<dbReference type="SUPFAM" id="SSF55781">
    <property type="entry name" value="GAF domain-like"/>
    <property type="match status" value="1"/>
</dbReference>
<feature type="compositionally biased region" description="Basic and acidic residues" evidence="5">
    <location>
        <begin position="8"/>
        <end position="17"/>
    </location>
</feature>
<sequence length="256" mass="27780">MTTGQEHVAARRLDDRTSTVTHADPSTPADVAHQMGRMARHLQEQPEVGDALRSIVHAAVSIVPGAQYAGISVVEGRATMRTPIFSDDLVAAVDRAQIDLDEGPCLDVLYQRHTVHSADLADEPRWPRFAARAVELGVRSMMAFQLYVKDGDLGGLNLYSRHPGAFADDDSEEIGMLLATHAAVAIADALRIADLTRAVASRDIIGQAKGILMERHNLSDDQAFALLVRMSQTTNTKLVKIATYIIDKRRVPPGAA</sequence>
<keyword evidence="1" id="KW-0808">Transferase</keyword>
<protein>
    <submittedName>
        <fullName evidence="7">ANTAR domain-containing protein</fullName>
    </submittedName>
</protein>
<dbReference type="GO" id="GO:0016301">
    <property type="term" value="F:kinase activity"/>
    <property type="evidence" value="ECO:0007669"/>
    <property type="project" value="UniProtKB-KW"/>
</dbReference>
<dbReference type="Proteomes" id="UP000295621">
    <property type="component" value="Unassembled WGS sequence"/>
</dbReference>
<evidence type="ECO:0000313" key="7">
    <source>
        <dbReference type="EMBL" id="TDC53231.1"/>
    </source>
</evidence>
<comment type="caution">
    <text evidence="7">The sequence shown here is derived from an EMBL/GenBank/DDBJ whole genome shotgun (WGS) entry which is preliminary data.</text>
</comment>
<dbReference type="Pfam" id="PF13185">
    <property type="entry name" value="GAF_2"/>
    <property type="match status" value="1"/>
</dbReference>
<name>A0A4R4RT55_9ACTN</name>
<dbReference type="PROSITE" id="PS50921">
    <property type="entry name" value="ANTAR"/>
    <property type="match status" value="1"/>
</dbReference>
<dbReference type="SUPFAM" id="SSF52172">
    <property type="entry name" value="CheY-like"/>
    <property type="match status" value="1"/>
</dbReference>
<dbReference type="InterPro" id="IPR003018">
    <property type="entry name" value="GAF"/>
</dbReference>
<dbReference type="OrthoDB" id="3820533at2"/>
<evidence type="ECO:0000259" key="6">
    <source>
        <dbReference type="PROSITE" id="PS50921"/>
    </source>
</evidence>
<dbReference type="GO" id="GO:0003723">
    <property type="term" value="F:RNA binding"/>
    <property type="evidence" value="ECO:0007669"/>
    <property type="project" value="InterPro"/>
</dbReference>
<evidence type="ECO:0000256" key="4">
    <source>
        <dbReference type="ARBA" id="ARBA00023163"/>
    </source>
</evidence>
<dbReference type="AlphaFoldDB" id="A0A4R4RT55"/>
<evidence type="ECO:0000313" key="8">
    <source>
        <dbReference type="Proteomes" id="UP000295621"/>
    </source>
</evidence>
<dbReference type="RefSeq" id="WP_131980359.1">
    <property type="nucleotide sequence ID" value="NZ_SMKL01000010.1"/>
</dbReference>
<feature type="region of interest" description="Disordered" evidence="5">
    <location>
        <begin position="1"/>
        <end position="27"/>
    </location>
</feature>
<keyword evidence="3" id="KW-0805">Transcription regulation</keyword>
<dbReference type="Gene3D" id="3.30.450.40">
    <property type="match status" value="1"/>
</dbReference>
<keyword evidence="8" id="KW-1185">Reference proteome</keyword>
<keyword evidence="4" id="KW-0804">Transcription</keyword>
<dbReference type="InterPro" id="IPR036388">
    <property type="entry name" value="WH-like_DNA-bd_sf"/>
</dbReference>
<evidence type="ECO:0000256" key="1">
    <source>
        <dbReference type="ARBA" id="ARBA00022679"/>
    </source>
</evidence>
<feature type="domain" description="ANTAR" evidence="6">
    <location>
        <begin position="185"/>
        <end position="246"/>
    </location>
</feature>
<gene>
    <name evidence="7" type="ORF">E1212_06050</name>
</gene>
<dbReference type="SMART" id="SM01012">
    <property type="entry name" value="ANTAR"/>
    <property type="match status" value="1"/>
</dbReference>
<dbReference type="InterPro" id="IPR011006">
    <property type="entry name" value="CheY-like_superfamily"/>
</dbReference>